<feature type="compositionally biased region" description="Basic and acidic residues" evidence="1">
    <location>
        <begin position="8"/>
        <end position="20"/>
    </location>
</feature>
<keyword evidence="3" id="KW-1185">Reference proteome</keyword>
<name>A0A8X8AJK6_POPTO</name>
<dbReference type="Proteomes" id="UP000886885">
    <property type="component" value="Chromosome 3A"/>
</dbReference>
<evidence type="ECO:0000256" key="1">
    <source>
        <dbReference type="SAM" id="MobiDB-lite"/>
    </source>
</evidence>
<feature type="region of interest" description="Disordered" evidence="1">
    <location>
        <begin position="1"/>
        <end position="26"/>
    </location>
</feature>
<evidence type="ECO:0000313" key="3">
    <source>
        <dbReference type="Proteomes" id="UP000886885"/>
    </source>
</evidence>
<gene>
    <name evidence="2" type="ORF">POTOM_011703</name>
</gene>
<sequence length="253" mass="29381">MEMINQREMLHQDHDQEGSNRMKLRPQAPRSPYAWLKSTAHDLEFNYKYRCFIGKRGKNRKRHCSEYFRYDPESYSLNFEDDVHREDELPLKSRLPATPERLVAAAPPTHKIQLQLVMMELPFLCSKKLSVGGLASSDLSDYNSVLLLCYLYTQEYVACAHVEVHVESILQHSGLHFIFVIFPDTDRSIFANMERKRYRCTDGNESISYSGLIYLYLSTQKVGSMVIDLDQVISKLNLIAQRPLRHSDLLSTV</sequence>
<evidence type="ECO:0000313" key="2">
    <source>
        <dbReference type="EMBL" id="KAG6782305.1"/>
    </source>
</evidence>
<dbReference type="EMBL" id="JAAWWB010000005">
    <property type="protein sequence ID" value="KAG6782305.1"/>
    <property type="molecule type" value="Genomic_DNA"/>
</dbReference>
<accession>A0A8X8AJK6</accession>
<dbReference type="PANTHER" id="PTHR33168">
    <property type="entry name" value="STRESS INDUCED PROTEIN-RELATED"/>
    <property type="match status" value="1"/>
</dbReference>
<proteinExistence type="predicted"/>
<protein>
    <submittedName>
        <fullName evidence="2">Uncharacterized protein</fullName>
    </submittedName>
</protein>
<dbReference type="OrthoDB" id="657187at2759"/>
<organism evidence="2 3">
    <name type="scientific">Populus tomentosa</name>
    <name type="common">Chinese white poplar</name>
    <dbReference type="NCBI Taxonomy" id="118781"/>
    <lineage>
        <taxon>Eukaryota</taxon>
        <taxon>Viridiplantae</taxon>
        <taxon>Streptophyta</taxon>
        <taxon>Embryophyta</taxon>
        <taxon>Tracheophyta</taxon>
        <taxon>Spermatophyta</taxon>
        <taxon>Magnoliopsida</taxon>
        <taxon>eudicotyledons</taxon>
        <taxon>Gunneridae</taxon>
        <taxon>Pentapetalae</taxon>
        <taxon>rosids</taxon>
        <taxon>fabids</taxon>
        <taxon>Malpighiales</taxon>
        <taxon>Salicaceae</taxon>
        <taxon>Saliceae</taxon>
        <taxon>Populus</taxon>
    </lineage>
</organism>
<dbReference type="AlphaFoldDB" id="A0A8X8AJK6"/>
<reference evidence="2" key="1">
    <citation type="journal article" date="2020" name="bioRxiv">
        <title>Hybrid origin of Populus tomentosa Carr. identified through genome sequencing and phylogenomic analysis.</title>
        <authorList>
            <person name="An X."/>
            <person name="Gao K."/>
            <person name="Chen Z."/>
            <person name="Li J."/>
            <person name="Yang X."/>
            <person name="Yang X."/>
            <person name="Zhou J."/>
            <person name="Guo T."/>
            <person name="Zhao T."/>
            <person name="Huang S."/>
            <person name="Miao D."/>
            <person name="Khan W.U."/>
            <person name="Rao P."/>
            <person name="Ye M."/>
            <person name="Lei B."/>
            <person name="Liao W."/>
            <person name="Wang J."/>
            <person name="Ji L."/>
            <person name="Li Y."/>
            <person name="Guo B."/>
            <person name="Mustafa N.S."/>
            <person name="Li S."/>
            <person name="Yun Q."/>
            <person name="Keller S.R."/>
            <person name="Mao J."/>
            <person name="Zhang R."/>
            <person name="Strauss S.H."/>
        </authorList>
    </citation>
    <scope>NUCLEOTIDE SEQUENCE</scope>
    <source>
        <strain evidence="2">GM15</strain>
        <tissue evidence="2">Leaf</tissue>
    </source>
</reference>
<comment type="caution">
    <text evidence="2">The sequence shown here is derived from an EMBL/GenBank/DDBJ whole genome shotgun (WGS) entry which is preliminary data.</text>
</comment>